<protein>
    <recommendedName>
        <fullName evidence="1">Rcc01698-like C-terminal domain-containing protein</fullName>
    </recommendedName>
</protein>
<evidence type="ECO:0000259" key="1">
    <source>
        <dbReference type="Pfam" id="PF23666"/>
    </source>
</evidence>
<accession>A0A1V8RKI8</accession>
<proteinExistence type="predicted"/>
<dbReference type="RefSeq" id="WP_080921619.1">
    <property type="nucleotide sequence ID" value="NZ_MDET01000058.1"/>
</dbReference>
<dbReference type="EMBL" id="MDET01000058">
    <property type="protein sequence ID" value="OQM73603.1"/>
    <property type="molecule type" value="Genomic_DNA"/>
</dbReference>
<comment type="caution">
    <text evidence="2">The sequence shown here is derived from an EMBL/GenBank/DDBJ whole genome shotgun (WGS) entry which is preliminary data.</text>
</comment>
<reference evidence="2 3" key="1">
    <citation type="journal article" date="2016" name="Int. J. Syst. Evol. Microbiol.">
        <title>Pseudaminobacter manganicus sp. nov., isolated from sludge of a manganese mine.</title>
        <authorList>
            <person name="Li J."/>
            <person name="Huang J."/>
            <person name="Liao S."/>
            <person name="Wang G."/>
        </authorList>
    </citation>
    <scope>NUCLEOTIDE SEQUENCE [LARGE SCALE GENOMIC DNA]</scope>
    <source>
        <strain evidence="2 3">JH-7</strain>
    </source>
</reference>
<dbReference type="InterPro" id="IPR056490">
    <property type="entry name" value="Rcc01698_C"/>
</dbReference>
<dbReference type="Pfam" id="PF23666">
    <property type="entry name" value="Rcc01698_C"/>
    <property type="match status" value="1"/>
</dbReference>
<dbReference type="AlphaFoldDB" id="A0A1V8RKI8"/>
<dbReference type="STRING" id="1873176.BFN67_08425"/>
<evidence type="ECO:0000313" key="2">
    <source>
        <dbReference type="EMBL" id="OQM73603.1"/>
    </source>
</evidence>
<name>A0A1V8RKI8_9HYPH</name>
<dbReference type="OrthoDB" id="8445115at2"/>
<evidence type="ECO:0000313" key="3">
    <source>
        <dbReference type="Proteomes" id="UP000191905"/>
    </source>
</evidence>
<feature type="domain" description="Rcc01698-like C-terminal" evidence="1">
    <location>
        <begin position="18"/>
        <end position="117"/>
    </location>
</feature>
<organism evidence="2 3">
    <name type="scientific">Manganibacter manganicus</name>
    <dbReference type="NCBI Taxonomy" id="1873176"/>
    <lineage>
        <taxon>Bacteria</taxon>
        <taxon>Pseudomonadati</taxon>
        <taxon>Pseudomonadota</taxon>
        <taxon>Alphaproteobacteria</taxon>
        <taxon>Hyphomicrobiales</taxon>
        <taxon>Phyllobacteriaceae</taxon>
        <taxon>Manganibacter</taxon>
    </lineage>
</organism>
<sequence>MSPQDTGFAPRGVVARPARLGRLIEPLPPGSMGRVDRSSTIGVELFDAEVVSVAMAQLLNGANAAAIRSASGAWEIVQFQTAEEVTPQAWRLSGLVRGQLGTDDAMLAGALTGADFVVLDDAVVPAGLQASEIGLLLNWRIGPSASDLSDDNFLTVAETGGLRALLPFSPVHLKARWMGADLAFSWIRRSRIGGDSWQGSEIPLGEAVEQYRLEIAAPGGPVLRTEMVDAPRWLYPQAAILNDFAALPPEIEITVRQFSTAVGWGLPAHRSFTF</sequence>
<gene>
    <name evidence="2" type="ORF">BFN67_08425</name>
</gene>
<keyword evidence="3" id="KW-1185">Reference proteome</keyword>
<dbReference type="Proteomes" id="UP000191905">
    <property type="component" value="Unassembled WGS sequence"/>
</dbReference>